<evidence type="ECO:0000313" key="2">
    <source>
        <dbReference type="Proteomes" id="UP000095350"/>
    </source>
</evidence>
<dbReference type="AlphaFoldDB" id="A0A173TW97"/>
<organism evidence="1 2">
    <name type="scientific">Roseburia intestinalis</name>
    <dbReference type="NCBI Taxonomy" id="166486"/>
    <lineage>
        <taxon>Bacteria</taxon>
        <taxon>Bacillati</taxon>
        <taxon>Bacillota</taxon>
        <taxon>Clostridia</taxon>
        <taxon>Lachnospirales</taxon>
        <taxon>Lachnospiraceae</taxon>
        <taxon>Roseburia</taxon>
    </lineage>
</organism>
<reference evidence="1 2" key="1">
    <citation type="submission" date="2015-09" db="EMBL/GenBank/DDBJ databases">
        <authorList>
            <consortium name="Pathogen Informatics"/>
        </authorList>
    </citation>
    <scope>NUCLEOTIDE SEQUENCE [LARGE SCALE GENOMIC DNA]</scope>
    <source>
        <strain evidence="1 2">2789STDY5834960</strain>
    </source>
</reference>
<name>A0A173TW97_9FIRM</name>
<sequence length="31" mass="3463">METTFSTAFWHVIEYMPQNGDSMAGKLAKNG</sequence>
<protein>
    <submittedName>
        <fullName evidence="1">Uncharacterized protein</fullName>
    </submittedName>
</protein>
<dbReference type="STRING" id="166486.ERS852572_01705"/>
<accession>A0A173TW97</accession>
<dbReference type="PaxDb" id="166486-ERS852572_01705"/>
<proteinExistence type="predicted"/>
<dbReference type="EMBL" id="CYXZ01000011">
    <property type="protein sequence ID" value="CUN05468.1"/>
    <property type="molecule type" value="Genomic_DNA"/>
</dbReference>
<evidence type="ECO:0000313" key="1">
    <source>
        <dbReference type="EMBL" id="CUN05468.1"/>
    </source>
</evidence>
<dbReference type="Proteomes" id="UP000095350">
    <property type="component" value="Unassembled WGS sequence"/>
</dbReference>
<gene>
    <name evidence="1" type="ORF">ERS852572_01705</name>
</gene>